<evidence type="ECO:0000256" key="2">
    <source>
        <dbReference type="ARBA" id="ARBA00006966"/>
    </source>
</evidence>
<dbReference type="Gene3D" id="3.90.1150.10">
    <property type="entry name" value="Aspartate Aminotransferase, domain 1"/>
    <property type="match status" value="1"/>
</dbReference>
<dbReference type="Gene3D" id="3.40.640.10">
    <property type="entry name" value="Type I PLP-dependent aspartate aminotransferase-like (Major domain)"/>
    <property type="match status" value="1"/>
</dbReference>
<feature type="domain" description="Aromatic amino acid beta-eliminating lyase/threonine aldolase" evidence="4">
    <location>
        <begin position="10"/>
        <end position="245"/>
    </location>
</feature>
<keyword evidence="3" id="KW-0663">Pyridoxal phosphate</keyword>
<dbReference type="SUPFAM" id="SSF53383">
    <property type="entry name" value="PLP-dependent transferases"/>
    <property type="match status" value="1"/>
</dbReference>
<gene>
    <name evidence="5" type="ORF">IBJ83_06210</name>
</gene>
<protein>
    <submittedName>
        <fullName evidence="5">Aminotransferase class V-fold PLP-dependent enzyme</fullName>
    </submittedName>
</protein>
<reference evidence="5 6" key="1">
    <citation type="submission" date="2020-09" db="EMBL/GenBank/DDBJ databases">
        <title>Parvimonas S3374 sp. nov.</title>
        <authorList>
            <person name="Buhl M."/>
        </authorList>
    </citation>
    <scope>NUCLEOTIDE SEQUENCE [LARGE SCALE GENOMIC DNA]</scope>
    <source>
        <strain evidence="5 6">S3374</strain>
    </source>
</reference>
<comment type="cofactor">
    <cofactor evidence="1">
        <name>pyridoxal 5'-phosphate</name>
        <dbReference type="ChEBI" id="CHEBI:597326"/>
    </cofactor>
</comment>
<dbReference type="InterPro" id="IPR015421">
    <property type="entry name" value="PyrdxlP-dep_Trfase_major"/>
</dbReference>
<evidence type="ECO:0000256" key="1">
    <source>
        <dbReference type="ARBA" id="ARBA00001933"/>
    </source>
</evidence>
<sequence>MLFFENDYSTATHPEILKRIGELNLEKLSGYGCDKVSESAREKIRKVCERDDLEIFFLVGGTQTNAVMVNSILRAYEGVVAVTTGHISTHEAGAIEYTGHKVLTIPQHQGKMNPDELKDYLVSFYNDDLQTHSVYPGAVYVSHPTEYGTLYTKAELEKISSICKEYEIPFILDGARLGYGVSARETDVTMADIARLCDVFYIGGTKLGALFGEALVYKKENCQKHFSTFIKTHGALLAKGYVTGAQFDEFFTNDLYFKAGKHAIDMAEKLKAGLKAKGYKFYFESPTNLQFPILENEKVEELLKEVVFSFREKYDDNHTIIRLVTDWSTKEEDVDKLLELF</sequence>
<keyword evidence="5" id="KW-0808">Transferase</keyword>
<keyword evidence="6" id="KW-1185">Reference proteome</keyword>
<keyword evidence="5" id="KW-0032">Aminotransferase</keyword>
<dbReference type="InterPro" id="IPR015424">
    <property type="entry name" value="PyrdxlP-dep_Trfase"/>
</dbReference>
<dbReference type="PANTHER" id="PTHR48097:SF5">
    <property type="entry name" value="LOW SPECIFICITY L-THREONINE ALDOLASE"/>
    <property type="match status" value="1"/>
</dbReference>
<evidence type="ECO:0000313" key="5">
    <source>
        <dbReference type="EMBL" id="MBK1468906.1"/>
    </source>
</evidence>
<proteinExistence type="inferred from homology"/>
<dbReference type="RefSeq" id="WP_201275793.1">
    <property type="nucleotide sequence ID" value="NZ_JACVDA010000016.1"/>
</dbReference>
<evidence type="ECO:0000313" key="6">
    <source>
        <dbReference type="Proteomes" id="UP000823123"/>
    </source>
</evidence>
<dbReference type="EMBL" id="JACVDA010000016">
    <property type="protein sequence ID" value="MBK1468906.1"/>
    <property type="molecule type" value="Genomic_DNA"/>
</dbReference>
<comment type="caution">
    <text evidence="5">The sequence shown here is derived from an EMBL/GenBank/DDBJ whole genome shotgun (WGS) entry which is preliminary data.</text>
</comment>
<name>A0ABS1C9X9_9FIRM</name>
<organism evidence="5 6">
    <name type="scientific">Parvimonas parva</name>
    <dbReference type="NCBI Taxonomy" id="2769485"/>
    <lineage>
        <taxon>Bacteria</taxon>
        <taxon>Bacillati</taxon>
        <taxon>Bacillota</taxon>
        <taxon>Tissierellia</taxon>
        <taxon>Tissierellales</taxon>
        <taxon>Peptoniphilaceae</taxon>
        <taxon>Parvimonas</taxon>
    </lineage>
</organism>
<dbReference type="Proteomes" id="UP000823123">
    <property type="component" value="Unassembled WGS sequence"/>
</dbReference>
<dbReference type="Pfam" id="PF01212">
    <property type="entry name" value="Beta_elim_lyase"/>
    <property type="match status" value="1"/>
</dbReference>
<dbReference type="InterPro" id="IPR001597">
    <property type="entry name" value="ArAA_b-elim_lyase/Thr_aldolase"/>
</dbReference>
<dbReference type="GO" id="GO:0008483">
    <property type="term" value="F:transaminase activity"/>
    <property type="evidence" value="ECO:0007669"/>
    <property type="project" value="UniProtKB-KW"/>
</dbReference>
<accession>A0ABS1C9X9</accession>
<dbReference type="InterPro" id="IPR015422">
    <property type="entry name" value="PyrdxlP-dep_Trfase_small"/>
</dbReference>
<dbReference type="PANTHER" id="PTHR48097">
    <property type="entry name" value="L-THREONINE ALDOLASE-RELATED"/>
    <property type="match status" value="1"/>
</dbReference>
<comment type="similarity">
    <text evidence="2">Belongs to the threonine aldolase family.</text>
</comment>
<evidence type="ECO:0000256" key="3">
    <source>
        <dbReference type="ARBA" id="ARBA00022898"/>
    </source>
</evidence>
<evidence type="ECO:0000259" key="4">
    <source>
        <dbReference type="Pfam" id="PF01212"/>
    </source>
</evidence>